<evidence type="ECO:0000259" key="3">
    <source>
        <dbReference type="Pfam" id="PF18962"/>
    </source>
</evidence>
<evidence type="ECO:0000256" key="1">
    <source>
        <dbReference type="ARBA" id="ARBA00022729"/>
    </source>
</evidence>
<feature type="signal peptide" evidence="2">
    <location>
        <begin position="1"/>
        <end position="22"/>
    </location>
</feature>
<dbReference type="NCBIfam" id="TIGR04183">
    <property type="entry name" value="Por_Secre_tail"/>
    <property type="match status" value="1"/>
</dbReference>
<sequence length="218" mass="23507">MMNFTKKILLTATLVATSFGYAQDTMTAVDFPTSVALGSTQTVKFNYTASVDGTCEIQIVPLDANDNTVYDGAMSYKTGIPVPAAATTTLFTTTANIASAIPQKFIDAGYTSYRWFTYITVAGTTTYLQSATQFVSFTGGTMGLESFVNPRDMYVNKAAKLLVVNKSGAYESASVYDVTGKTVMNFKLANASNVDLSKLTTGVYILVTNDNKKLKFML</sequence>
<comment type="caution">
    <text evidence="4">The sequence shown here is derived from an EMBL/GenBank/DDBJ whole genome shotgun (WGS) entry which is preliminary data.</text>
</comment>
<dbReference type="Proteomes" id="UP000318585">
    <property type="component" value="Unassembled WGS sequence"/>
</dbReference>
<accession>A0A553C7W5</accession>
<dbReference type="RefSeq" id="WP_143391209.1">
    <property type="nucleotide sequence ID" value="NZ_VJZQ01000019.1"/>
</dbReference>
<gene>
    <name evidence="4" type="ORF">FNW17_12680</name>
</gene>
<organism evidence="4 5">
    <name type="scientific">Flavobacterium franklandianum</name>
    <dbReference type="NCBI Taxonomy" id="2594430"/>
    <lineage>
        <taxon>Bacteria</taxon>
        <taxon>Pseudomonadati</taxon>
        <taxon>Bacteroidota</taxon>
        <taxon>Flavobacteriia</taxon>
        <taxon>Flavobacteriales</taxon>
        <taxon>Flavobacteriaceae</taxon>
        <taxon>Flavobacterium</taxon>
    </lineage>
</organism>
<evidence type="ECO:0000256" key="2">
    <source>
        <dbReference type="SAM" id="SignalP"/>
    </source>
</evidence>
<proteinExistence type="predicted"/>
<dbReference type="EMBL" id="VJZR01000012">
    <property type="protein sequence ID" value="TRX16611.1"/>
    <property type="molecule type" value="Genomic_DNA"/>
</dbReference>
<feature type="chain" id="PRO_5021939328" evidence="2">
    <location>
        <begin position="23"/>
        <end position="218"/>
    </location>
</feature>
<evidence type="ECO:0000313" key="4">
    <source>
        <dbReference type="EMBL" id="TRX16611.1"/>
    </source>
</evidence>
<dbReference type="AlphaFoldDB" id="A0A553C7W5"/>
<evidence type="ECO:0000313" key="5">
    <source>
        <dbReference type="Proteomes" id="UP000318585"/>
    </source>
</evidence>
<dbReference type="OrthoDB" id="1247931at2"/>
<name>A0A553C7W5_9FLAO</name>
<keyword evidence="5" id="KW-1185">Reference proteome</keyword>
<dbReference type="Pfam" id="PF18962">
    <property type="entry name" value="Por_Secre_tail"/>
    <property type="match status" value="1"/>
</dbReference>
<keyword evidence="1 2" id="KW-0732">Signal</keyword>
<feature type="domain" description="Secretion system C-terminal sorting" evidence="3">
    <location>
        <begin position="167"/>
        <end position="213"/>
    </location>
</feature>
<reference evidence="4 5" key="1">
    <citation type="submission" date="2019-07" db="EMBL/GenBank/DDBJ databases">
        <title>Novel species of Flavobacterium.</title>
        <authorList>
            <person name="Liu Q."/>
            <person name="Xin Y.-H."/>
        </authorList>
    </citation>
    <scope>NUCLEOTIDE SEQUENCE [LARGE SCALE GENOMIC DNA]</scope>
    <source>
        <strain evidence="4 5">LB3P56</strain>
    </source>
</reference>
<protein>
    <submittedName>
        <fullName evidence="4">T9SS type A sorting domain-containing protein</fullName>
    </submittedName>
</protein>
<dbReference type="InterPro" id="IPR026444">
    <property type="entry name" value="Secre_tail"/>
</dbReference>